<gene>
    <name evidence="1" type="ORF">SAMN05421825_1031</name>
</gene>
<dbReference type="Proteomes" id="UP000199203">
    <property type="component" value="Unassembled WGS sequence"/>
</dbReference>
<protein>
    <submittedName>
        <fullName evidence="1">Uncharacterized protein</fullName>
    </submittedName>
</protein>
<evidence type="ECO:0000313" key="2">
    <source>
        <dbReference type="Proteomes" id="UP000199203"/>
    </source>
</evidence>
<dbReference type="EMBL" id="FNBH01000001">
    <property type="protein sequence ID" value="SDF09761.1"/>
    <property type="molecule type" value="Genomic_DNA"/>
</dbReference>
<name>A0A1G7IAM5_9FLAO</name>
<accession>A0A1G7IAM5</accession>
<keyword evidence="2" id="KW-1185">Reference proteome</keyword>
<organism evidence="1 2">
    <name type="scientific">Epilithonimonas hungarica</name>
    <dbReference type="NCBI Taxonomy" id="454006"/>
    <lineage>
        <taxon>Bacteria</taxon>
        <taxon>Pseudomonadati</taxon>
        <taxon>Bacteroidota</taxon>
        <taxon>Flavobacteriia</taxon>
        <taxon>Flavobacteriales</taxon>
        <taxon>Weeksellaceae</taxon>
        <taxon>Chryseobacterium group</taxon>
        <taxon>Epilithonimonas</taxon>
    </lineage>
</organism>
<proteinExistence type="predicted"/>
<reference evidence="2" key="1">
    <citation type="submission" date="2016-10" db="EMBL/GenBank/DDBJ databases">
        <authorList>
            <person name="Varghese N."/>
            <person name="Submissions S."/>
        </authorList>
    </citation>
    <scope>NUCLEOTIDE SEQUENCE [LARGE SCALE GENOMIC DNA]</scope>
    <source>
        <strain evidence="2">DSM 19684</strain>
    </source>
</reference>
<evidence type="ECO:0000313" key="1">
    <source>
        <dbReference type="EMBL" id="SDF09761.1"/>
    </source>
</evidence>
<dbReference type="AlphaFoldDB" id="A0A1G7IAM5"/>
<sequence length="33" mass="3544">MAESKNNIITHGLSGKVGDLIVFRQRSGDTIVS</sequence>